<dbReference type="InterPro" id="IPR023296">
    <property type="entry name" value="Glyco_hydro_beta-prop_sf"/>
</dbReference>
<evidence type="ECO:0000313" key="1">
    <source>
        <dbReference type="EMBL" id="CAD8541188.1"/>
    </source>
</evidence>
<sequence length="116" mass="13048">MLFRAAGDTLDDPRWVDMGNPTRDATSFNSQPTFVVPFTPAHGEPYFVYMADNWVHGGPEGLVDAAYVWLPLHFGKDTVTLSRQTEWDLDNPFEAIPETRTDTARCIINGRCSNEV</sequence>
<dbReference type="EMBL" id="HBER01032761">
    <property type="protein sequence ID" value="CAD8541188.1"/>
    <property type="molecule type" value="Transcribed_RNA"/>
</dbReference>
<name>A0A7S0J4P0_9EUKA</name>
<accession>A0A7S0J4P0</accession>
<dbReference type="AlphaFoldDB" id="A0A7S0J4P0"/>
<proteinExistence type="predicted"/>
<gene>
    <name evidence="1" type="ORF">CLEP1334_LOCUS16474</name>
</gene>
<protein>
    <submittedName>
        <fullName evidence="1">Uncharacterized protein</fullName>
    </submittedName>
</protein>
<dbReference type="Gene3D" id="2.115.10.20">
    <property type="entry name" value="Glycosyl hydrolase domain, family 43"/>
    <property type="match status" value="1"/>
</dbReference>
<organism evidence="1">
    <name type="scientific">Calcidiscus leptoporus</name>
    <dbReference type="NCBI Taxonomy" id="127549"/>
    <lineage>
        <taxon>Eukaryota</taxon>
        <taxon>Haptista</taxon>
        <taxon>Haptophyta</taxon>
        <taxon>Prymnesiophyceae</taxon>
        <taxon>Coccolithales</taxon>
        <taxon>Calcidiscaceae</taxon>
        <taxon>Calcidiscus</taxon>
    </lineage>
</organism>
<reference evidence="1" key="1">
    <citation type="submission" date="2021-01" db="EMBL/GenBank/DDBJ databases">
        <authorList>
            <person name="Corre E."/>
            <person name="Pelletier E."/>
            <person name="Niang G."/>
            <person name="Scheremetjew M."/>
            <person name="Finn R."/>
            <person name="Kale V."/>
            <person name="Holt S."/>
            <person name="Cochrane G."/>
            <person name="Meng A."/>
            <person name="Brown T."/>
            <person name="Cohen L."/>
        </authorList>
    </citation>
    <scope>NUCLEOTIDE SEQUENCE</scope>
    <source>
        <strain evidence="1">RCC1130</strain>
    </source>
</reference>
<dbReference type="SUPFAM" id="SSF75005">
    <property type="entry name" value="Arabinanase/levansucrase/invertase"/>
    <property type="match status" value="1"/>
</dbReference>